<proteinExistence type="predicted"/>
<dbReference type="InterPro" id="IPR029068">
    <property type="entry name" value="Glyas_Bleomycin-R_OHBP_Dase"/>
</dbReference>
<dbReference type="CDD" id="cd07245">
    <property type="entry name" value="VOC_like"/>
    <property type="match status" value="1"/>
</dbReference>
<accession>A0A6S6TY03</accession>
<sequence>MEILHIHHVSFIVKNLEKALSFYTGILNLQCSPDRPKMAYPGAWLNIGESQQIHLLELENPDSVDNRPIHGGKDRHAAFLIRDFSNLIERLDQHKRTYTLSHSGRHALFTRDYDGNTLEFIAWKG</sequence>
<dbReference type="Gene3D" id="3.10.180.10">
    <property type="entry name" value="2,3-Dihydroxybiphenyl 1,2-Dioxygenase, domain 1"/>
    <property type="match status" value="1"/>
</dbReference>
<dbReference type="InterPro" id="IPR037523">
    <property type="entry name" value="VOC_core"/>
</dbReference>
<gene>
    <name evidence="2" type="ORF">HELGO_WM20026</name>
</gene>
<evidence type="ECO:0000259" key="1">
    <source>
        <dbReference type="PROSITE" id="PS51819"/>
    </source>
</evidence>
<dbReference type="EMBL" id="CACVAY010000105">
    <property type="protein sequence ID" value="CAA6821670.1"/>
    <property type="molecule type" value="Genomic_DNA"/>
</dbReference>
<dbReference type="Pfam" id="PF00903">
    <property type="entry name" value="Glyoxalase"/>
    <property type="match status" value="1"/>
</dbReference>
<organism evidence="2">
    <name type="scientific">uncultured Thiotrichaceae bacterium</name>
    <dbReference type="NCBI Taxonomy" id="298394"/>
    <lineage>
        <taxon>Bacteria</taxon>
        <taxon>Pseudomonadati</taxon>
        <taxon>Pseudomonadota</taxon>
        <taxon>Gammaproteobacteria</taxon>
        <taxon>Thiotrichales</taxon>
        <taxon>Thiotrichaceae</taxon>
        <taxon>environmental samples</taxon>
    </lineage>
</organism>
<evidence type="ECO:0000313" key="2">
    <source>
        <dbReference type="EMBL" id="CAA6821670.1"/>
    </source>
</evidence>
<reference evidence="2" key="1">
    <citation type="submission" date="2020-01" db="EMBL/GenBank/DDBJ databases">
        <authorList>
            <person name="Meier V. D."/>
            <person name="Meier V D."/>
        </authorList>
    </citation>
    <scope>NUCLEOTIDE SEQUENCE</scope>
    <source>
        <strain evidence="2">HLG_WM_MAG_07</strain>
    </source>
</reference>
<dbReference type="PROSITE" id="PS51819">
    <property type="entry name" value="VOC"/>
    <property type="match status" value="1"/>
</dbReference>
<dbReference type="SUPFAM" id="SSF54593">
    <property type="entry name" value="Glyoxalase/Bleomycin resistance protein/Dihydroxybiphenyl dioxygenase"/>
    <property type="match status" value="1"/>
</dbReference>
<dbReference type="InterPro" id="IPR050383">
    <property type="entry name" value="GlyoxalaseI/FosfomycinResist"/>
</dbReference>
<protein>
    <submittedName>
        <fullName evidence="2">Glyoxalase</fullName>
    </submittedName>
</protein>
<dbReference type="AlphaFoldDB" id="A0A6S6TY03"/>
<name>A0A6S6TY03_9GAMM</name>
<feature type="domain" description="VOC" evidence="1">
    <location>
        <begin position="5"/>
        <end position="123"/>
    </location>
</feature>
<dbReference type="PANTHER" id="PTHR21366">
    <property type="entry name" value="GLYOXALASE FAMILY PROTEIN"/>
    <property type="match status" value="1"/>
</dbReference>
<dbReference type="PANTHER" id="PTHR21366:SF22">
    <property type="entry name" value="VOC DOMAIN-CONTAINING PROTEIN"/>
    <property type="match status" value="1"/>
</dbReference>
<dbReference type="InterPro" id="IPR004360">
    <property type="entry name" value="Glyas_Fos-R_dOase_dom"/>
</dbReference>